<reference evidence="4 5" key="1">
    <citation type="submission" date="2020-06" db="EMBL/GenBank/DDBJ databases">
        <title>Transcriptomic and genomic resources for Thalictrum thalictroides and T. hernandezii: Facilitating candidate gene discovery in an emerging model plant lineage.</title>
        <authorList>
            <person name="Arias T."/>
            <person name="Riano-Pachon D.M."/>
            <person name="Di Stilio V.S."/>
        </authorList>
    </citation>
    <scope>NUCLEOTIDE SEQUENCE [LARGE SCALE GENOMIC DNA]</scope>
    <source>
        <strain evidence="5">cv. WT478/WT964</strain>
        <tissue evidence="4">Leaves</tissue>
    </source>
</reference>
<dbReference type="GO" id="GO:0008270">
    <property type="term" value="F:zinc ion binding"/>
    <property type="evidence" value="ECO:0007669"/>
    <property type="project" value="UniProtKB-KW"/>
</dbReference>
<dbReference type="InterPro" id="IPR011011">
    <property type="entry name" value="Znf_FYVE_PHD"/>
</dbReference>
<evidence type="ECO:0000256" key="1">
    <source>
        <dbReference type="ARBA" id="ARBA00022771"/>
    </source>
</evidence>
<evidence type="ECO:0000313" key="5">
    <source>
        <dbReference type="Proteomes" id="UP000554482"/>
    </source>
</evidence>
<sequence>MENSSDSNKSTITAESVRKEVCDQCGDKGLVTCLIVCAICQVAMRHHYCLDVLPRVGEQPFYVCERCMEDTDEESDTTDDDDSSAQSNPAYI</sequence>
<dbReference type="OrthoDB" id="1932206at2759"/>
<evidence type="ECO:0008006" key="6">
    <source>
        <dbReference type="Google" id="ProtNLM"/>
    </source>
</evidence>
<organism evidence="4 5">
    <name type="scientific">Thalictrum thalictroides</name>
    <name type="common">Rue-anemone</name>
    <name type="synonym">Anemone thalictroides</name>
    <dbReference type="NCBI Taxonomy" id="46969"/>
    <lineage>
        <taxon>Eukaryota</taxon>
        <taxon>Viridiplantae</taxon>
        <taxon>Streptophyta</taxon>
        <taxon>Embryophyta</taxon>
        <taxon>Tracheophyta</taxon>
        <taxon>Spermatophyta</taxon>
        <taxon>Magnoliopsida</taxon>
        <taxon>Ranunculales</taxon>
        <taxon>Ranunculaceae</taxon>
        <taxon>Thalictroideae</taxon>
        <taxon>Thalictrum</taxon>
    </lineage>
</organism>
<dbReference type="Gene3D" id="3.30.40.10">
    <property type="entry name" value="Zinc/RING finger domain, C3HC4 (zinc finger)"/>
    <property type="match status" value="1"/>
</dbReference>
<comment type="caution">
    <text evidence="4">The sequence shown here is derived from an EMBL/GenBank/DDBJ whole genome shotgun (WGS) entry which is preliminary data.</text>
</comment>
<dbReference type="EMBL" id="JABWDY010018905">
    <property type="protein sequence ID" value="KAF5194312.1"/>
    <property type="molecule type" value="Genomic_DNA"/>
</dbReference>
<dbReference type="Proteomes" id="UP000554482">
    <property type="component" value="Unassembled WGS sequence"/>
</dbReference>
<keyword evidence="1" id="KW-0479">Metal-binding</keyword>
<evidence type="ECO:0000313" key="4">
    <source>
        <dbReference type="EMBL" id="KAF5194312.1"/>
    </source>
</evidence>
<keyword evidence="1" id="KW-0863">Zinc-finger</keyword>
<feature type="region of interest" description="Disordered" evidence="3">
    <location>
        <begin position="71"/>
        <end position="92"/>
    </location>
</feature>
<dbReference type="SUPFAM" id="SSF57903">
    <property type="entry name" value="FYVE/PHD zinc finger"/>
    <property type="match status" value="1"/>
</dbReference>
<dbReference type="InterPro" id="IPR013083">
    <property type="entry name" value="Znf_RING/FYVE/PHD"/>
</dbReference>
<protein>
    <recommendedName>
        <fullName evidence="6">Zinc finger PHD-type domain-containing protein</fullName>
    </recommendedName>
</protein>
<evidence type="ECO:0000256" key="3">
    <source>
        <dbReference type="SAM" id="MobiDB-lite"/>
    </source>
</evidence>
<keyword evidence="5" id="KW-1185">Reference proteome</keyword>
<dbReference type="AlphaFoldDB" id="A0A7J6WDP9"/>
<accession>A0A7J6WDP9</accession>
<evidence type="ECO:0000256" key="2">
    <source>
        <dbReference type="ARBA" id="ARBA00022833"/>
    </source>
</evidence>
<keyword evidence="2" id="KW-0862">Zinc</keyword>
<name>A0A7J6WDP9_THATH</name>
<gene>
    <name evidence="4" type="ORF">FRX31_016103</name>
</gene>
<feature type="compositionally biased region" description="Acidic residues" evidence="3">
    <location>
        <begin position="71"/>
        <end position="83"/>
    </location>
</feature>
<proteinExistence type="predicted"/>